<keyword evidence="2" id="KW-0472">Membrane</keyword>
<feature type="compositionally biased region" description="Basic and acidic residues" evidence="1">
    <location>
        <begin position="1"/>
        <end position="14"/>
    </location>
</feature>
<sequence length="360" mass="38600">MTTPDPDRLAEARAAEQLSAHLDRHGDAHSPRSDAPPLAATVRLTERFARSPVTDADIRADEDRIWEDLMLRYAMTSSFPSTTQVPTALDAADGWSHSVERSTTARSSRPGRRLGQRAMGLVATLTLVALVGLSGVAVYLNAPRDNPSPTSLAGVTYGTPDTSTPVASEQVTEVGTPTLAEGIATLDESAYEDVPPPMAYGEDWHIVSAPYLYTLPYTDVQSRVYYYADNDGSRLLLLVVDYGDSTDTASQAFDHFTAQITALQGTLDRAGLDSTLDEIQAEPLAGCSQTFRGDGQERITNYGVGMSLCLDETNRQVIFATVNGYLWDSPGPGQFYPASDSVVTEVLAFGGLAATPVAAR</sequence>
<organism evidence="3">
    <name type="scientific">uncultured Thermomicrobiales bacterium</name>
    <dbReference type="NCBI Taxonomy" id="1645740"/>
    <lineage>
        <taxon>Bacteria</taxon>
        <taxon>Pseudomonadati</taxon>
        <taxon>Thermomicrobiota</taxon>
        <taxon>Thermomicrobia</taxon>
        <taxon>Thermomicrobiales</taxon>
        <taxon>environmental samples</taxon>
    </lineage>
</organism>
<reference evidence="3" key="1">
    <citation type="submission" date="2020-02" db="EMBL/GenBank/DDBJ databases">
        <authorList>
            <person name="Meier V. D."/>
        </authorList>
    </citation>
    <scope>NUCLEOTIDE SEQUENCE</scope>
    <source>
        <strain evidence="3">AVDCRST_MAG33</strain>
    </source>
</reference>
<name>A0A6J4URV3_9BACT</name>
<evidence type="ECO:0000256" key="1">
    <source>
        <dbReference type="SAM" id="MobiDB-lite"/>
    </source>
</evidence>
<evidence type="ECO:0000256" key="2">
    <source>
        <dbReference type="SAM" id="Phobius"/>
    </source>
</evidence>
<evidence type="ECO:0000313" key="3">
    <source>
        <dbReference type="EMBL" id="CAA9554866.1"/>
    </source>
</evidence>
<dbReference type="AlphaFoldDB" id="A0A6J4URV3"/>
<protein>
    <submittedName>
        <fullName evidence="3">Uncharacterized protein</fullName>
    </submittedName>
</protein>
<gene>
    <name evidence="3" type="ORF">AVDCRST_MAG33-1198</name>
</gene>
<feature type="region of interest" description="Disordered" evidence="1">
    <location>
        <begin position="1"/>
        <end position="37"/>
    </location>
</feature>
<feature type="region of interest" description="Disordered" evidence="1">
    <location>
        <begin position="93"/>
        <end position="113"/>
    </location>
</feature>
<feature type="transmembrane region" description="Helical" evidence="2">
    <location>
        <begin position="118"/>
        <end position="140"/>
    </location>
</feature>
<accession>A0A6J4URV3</accession>
<proteinExistence type="predicted"/>
<keyword evidence="2" id="KW-1133">Transmembrane helix</keyword>
<keyword evidence="2" id="KW-0812">Transmembrane</keyword>
<dbReference type="EMBL" id="CADCWK010000116">
    <property type="protein sequence ID" value="CAA9554866.1"/>
    <property type="molecule type" value="Genomic_DNA"/>
</dbReference>
<feature type="compositionally biased region" description="Basic and acidic residues" evidence="1">
    <location>
        <begin position="21"/>
        <end position="32"/>
    </location>
</feature>